<dbReference type="Gene3D" id="3.50.90.10">
    <property type="entry name" value="YerB-like"/>
    <property type="match status" value="1"/>
</dbReference>
<feature type="domain" description="DUF3048" evidence="2">
    <location>
        <begin position="30"/>
        <end position="169"/>
    </location>
</feature>
<protein>
    <recommendedName>
        <fullName evidence="6">DUF3048 domain-containing protein</fullName>
    </recommendedName>
</protein>
<dbReference type="AlphaFoldDB" id="A0A1M7SH70"/>
<evidence type="ECO:0000259" key="3">
    <source>
        <dbReference type="Pfam" id="PF17479"/>
    </source>
</evidence>
<dbReference type="InterPro" id="IPR035328">
    <property type="entry name" value="DUF3048_C"/>
</dbReference>
<evidence type="ECO:0008006" key="6">
    <source>
        <dbReference type="Google" id="ProtNLM"/>
    </source>
</evidence>
<dbReference type="Pfam" id="PF11258">
    <property type="entry name" value="DUF3048"/>
    <property type="match status" value="1"/>
</dbReference>
<dbReference type="Proteomes" id="UP000184097">
    <property type="component" value="Unassembled WGS sequence"/>
</dbReference>
<evidence type="ECO:0000313" key="5">
    <source>
        <dbReference type="Proteomes" id="UP000184097"/>
    </source>
</evidence>
<dbReference type="InterPro" id="IPR021416">
    <property type="entry name" value="DUF3048_N"/>
</dbReference>
<evidence type="ECO:0000313" key="4">
    <source>
        <dbReference type="EMBL" id="SHN57702.1"/>
    </source>
</evidence>
<dbReference type="RefSeq" id="WP_072703021.1">
    <property type="nucleotide sequence ID" value="NZ_FRDH01000006.1"/>
</dbReference>
<reference evidence="4 5" key="1">
    <citation type="submission" date="2016-12" db="EMBL/GenBank/DDBJ databases">
        <authorList>
            <person name="Song W.-J."/>
            <person name="Kurnit D.M."/>
        </authorList>
    </citation>
    <scope>NUCLEOTIDE SEQUENCE [LARGE SCALE GENOMIC DNA]</scope>
    <source>
        <strain evidence="4 5">DSM 14810</strain>
    </source>
</reference>
<dbReference type="EMBL" id="FRDH01000006">
    <property type="protein sequence ID" value="SHN57702.1"/>
    <property type="molecule type" value="Genomic_DNA"/>
</dbReference>
<accession>A0A1M7SH70</accession>
<evidence type="ECO:0000259" key="2">
    <source>
        <dbReference type="Pfam" id="PF11258"/>
    </source>
</evidence>
<dbReference type="InterPro" id="IPR023158">
    <property type="entry name" value="YerB-like_sf"/>
</dbReference>
<feature type="chain" id="PRO_5012929611" description="DUF3048 domain-containing protein" evidence="1">
    <location>
        <begin position="26"/>
        <end position="328"/>
    </location>
</feature>
<dbReference type="Pfam" id="PF17479">
    <property type="entry name" value="DUF3048_C"/>
    <property type="match status" value="1"/>
</dbReference>
<feature type="domain" description="DUF3048" evidence="3">
    <location>
        <begin position="210"/>
        <end position="314"/>
    </location>
</feature>
<sequence length="328" mass="36444">MRLKNVLAVVTSVFCAFMLSITAYAGNSELTGLPIDDSIAGQRPVAIMVDNEKKALAHYGVAEADIVYEMMNSTANGRITRLMCLYKDWVNLGQIGSIRSTRTTNIILTGEYNAVLIHDGGPVYIKSYLKQPYATHISGGFTRVKNGKPTEYTEYVFGEELVNRFAKAGIPNTYSAALERTSHFLFNDNDVELPSELVANTVDLSSIFVHNKSQLLFNAETRTYDYYEYGAVHADAEDGQVLTFKNVILQNVPFKKLDKNGYLTYDVIGSGTGYYITNGKALPITWVKDSATGFTHYYYAEGVEIMINRGKTYIGLLPTDTCDQLRIG</sequence>
<organism evidence="4 5">
    <name type="scientific">Butyrivibrio hungatei DSM 14810</name>
    <dbReference type="NCBI Taxonomy" id="1121132"/>
    <lineage>
        <taxon>Bacteria</taxon>
        <taxon>Bacillati</taxon>
        <taxon>Bacillota</taxon>
        <taxon>Clostridia</taxon>
        <taxon>Lachnospirales</taxon>
        <taxon>Lachnospiraceae</taxon>
        <taxon>Butyrivibrio</taxon>
    </lineage>
</organism>
<dbReference type="SUPFAM" id="SSF159774">
    <property type="entry name" value="YerB-like"/>
    <property type="match status" value="1"/>
</dbReference>
<feature type="signal peptide" evidence="1">
    <location>
        <begin position="1"/>
        <end position="25"/>
    </location>
</feature>
<evidence type="ECO:0000256" key="1">
    <source>
        <dbReference type="SAM" id="SignalP"/>
    </source>
</evidence>
<name>A0A1M7SH70_9FIRM</name>
<keyword evidence="1" id="KW-0732">Signal</keyword>
<gene>
    <name evidence="4" type="ORF">SAMN02745247_01770</name>
</gene>
<proteinExistence type="predicted"/>